<dbReference type="WBParaSite" id="jg8325">
    <property type="protein sequence ID" value="jg8325"/>
    <property type="gene ID" value="jg8325"/>
</dbReference>
<dbReference type="CDD" id="cd19941">
    <property type="entry name" value="TIL"/>
    <property type="match status" value="1"/>
</dbReference>
<feature type="domain" description="TIL" evidence="4">
    <location>
        <begin position="250"/>
        <end position="310"/>
    </location>
</feature>
<evidence type="ECO:0000259" key="4">
    <source>
        <dbReference type="Pfam" id="PF01826"/>
    </source>
</evidence>
<proteinExistence type="predicted"/>
<organism evidence="5 6">
    <name type="scientific">Ditylenchus dipsaci</name>
    <dbReference type="NCBI Taxonomy" id="166011"/>
    <lineage>
        <taxon>Eukaryota</taxon>
        <taxon>Metazoa</taxon>
        <taxon>Ecdysozoa</taxon>
        <taxon>Nematoda</taxon>
        <taxon>Chromadorea</taxon>
        <taxon>Rhabditida</taxon>
        <taxon>Tylenchina</taxon>
        <taxon>Tylenchomorpha</taxon>
        <taxon>Sphaerularioidea</taxon>
        <taxon>Anguinidae</taxon>
        <taxon>Anguininae</taxon>
        <taxon>Ditylenchus</taxon>
    </lineage>
</organism>
<keyword evidence="5" id="KW-1185">Reference proteome</keyword>
<dbReference type="InterPro" id="IPR002919">
    <property type="entry name" value="TIL_dom"/>
</dbReference>
<keyword evidence="1" id="KW-0646">Protease inhibitor</keyword>
<dbReference type="GO" id="GO:0004867">
    <property type="term" value="F:serine-type endopeptidase inhibitor activity"/>
    <property type="evidence" value="ECO:0007669"/>
    <property type="project" value="UniProtKB-KW"/>
</dbReference>
<evidence type="ECO:0000256" key="2">
    <source>
        <dbReference type="SAM" id="MobiDB-lite"/>
    </source>
</evidence>
<feature type="signal peptide" evidence="3">
    <location>
        <begin position="1"/>
        <end position="19"/>
    </location>
</feature>
<feature type="chain" id="PRO_5037827650" evidence="3">
    <location>
        <begin position="20"/>
        <end position="396"/>
    </location>
</feature>
<feature type="compositionally biased region" description="Basic and acidic residues" evidence="2">
    <location>
        <begin position="30"/>
        <end position="61"/>
    </location>
</feature>
<dbReference type="InterPro" id="IPR036084">
    <property type="entry name" value="Ser_inhib-like_sf"/>
</dbReference>
<evidence type="ECO:0000313" key="6">
    <source>
        <dbReference type="WBParaSite" id="jg8325"/>
    </source>
</evidence>
<feature type="region of interest" description="Disordered" evidence="2">
    <location>
        <begin position="27"/>
        <end position="64"/>
    </location>
</feature>
<dbReference type="AlphaFoldDB" id="A0A915ERZ7"/>
<reference evidence="6" key="1">
    <citation type="submission" date="2022-11" db="UniProtKB">
        <authorList>
            <consortium name="WormBaseParasite"/>
        </authorList>
    </citation>
    <scope>IDENTIFICATION</scope>
</reference>
<dbReference type="Gene3D" id="2.10.25.10">
    <property type="entry name" value="Laminin"/>
    <property type="match status" value="2"/>
</dbReference>
<evidence type="ECO:0000256" key="1">
    <source>
        <dbReference type="ARBA" id="ARBA00022900"/>
    </source>
</evidence>
<protein>
    <submittedName>
        <fullName evidence="6">TIL domain-containing protein</fullName>
    </submittedName>
</protein>
<accession>A0A915ERZ7</accession>
<dbReference type="Pfam" id="PF01826">
    <property type="entry name" value="TIL"/>
    <property type="match status" value="1"/>
</dbReference>
<dbReference type="SUPFAM" id="SSF57567">
    <property type="entry name" value="Serine protease inhibitors"/>
    <property type="match status" value="1"/>
</dbReference>
<keyword evidence="3" id="KW-0732">Signal</keyword>
<dbReference type="Proteomes" id="UP000887574">
    <property type="component" value="Unplaced"/>
</dbReference>
<sequence length="396" mass="44157">MKLSFGLLLIFAFATLASASHHKNKHQIAKKIDDDSENLEKKVGKEKSSKESGVSEDRSQKNLELVDDEQEEVVAKSKIGLRRIIKPQSALVKKEGHHKYSKFPVPKISSGKPGDRNFGPNPTIKGSPFSQMGCPEWEGDCRVRYSNHSEKNCDKKIPICTFGYFRSKDGKTCVSEQHIQDECGVEEDEDPVCPQNEEYVTCPQCPDAWCDIITCPLSRDCDLTKTCSISEVQGNYCRLDPKTDCFEPPCPAHAHYDRCPRCADLTCDTVHIIKVEQRNSANCYEPGCICDEGYVREFNGSGTCVPVQDCIKKCGQNEHYEGRVSSKDVPSTNGMRKGVDYCAQPGCKCNNGYARADVNGKKNVCVKETDCPNLPKNFKPSEPDAEGCHSIFKDEK</sequence>
<evidence type="ECO:0000313" key="5">
    <source>
        <dbReference type="Proteomes" id="UP000887574"/>
    </source>
</evidence>
<evidence type="ECO:0000256" key="3">
    <source>
        <dbReference type="SAM" id="SignalP"/>
    </source>
</evidence>
<keyword evidence="1" id="KW-0722">Serine protease inhibitor</keyword>
<name>A0A915ERZ7_9BILA</name>